<dbReference type="EMBL" id="MGKD01000004">
    <property type="protein sequence ID" value="OGN20450.1"/>
    <property type="molecule type" value="Genomic_DNA"/>
</dbReference>
<gene>
    <name evidence="1" type="ORF">A3F25_02200</name>
</gene>
<protein>
    <submittedName>
        <fullName evidence="1">Uncharacterized protein</fullName>
    </submittedName>
</protein>
<sequence>MPIRTITVYDSSGEVMAPFGRPGFFIKGKRVNVMVLSPIRIDEDIPEIVRDALVGLTVRTIFTSEQVVEMVPHFRELLPQNARLAYAVEVIEALKAAGKETAAEALHRSEPDELDMLILDQLACQAQD</sequence>
<evidence type="ECO:0000313" key="1">
    <source>
        <dbReference type="EMBL" id="OGN20450.1"/>
    </source>
</evidence>
<dbReference type="Proteomes" id="UP000177478">
    <property type="component" value="Unassembled WGS sequence"/>
</dbReference>
<evidence type="ECO:0000313" key="2">
    <source>
        <dbReference type="Proteomes" id="UP000177478"/>
    </source>
</evidence>
<dbReference type="AlphaFoldDB" id="A0A1F8G5W8"/>
<proteinExistence type="predicted"/>
<name>A0A1F8G5W8_9BACT</name>
<comment type="caution">
    <text evidence="1">The sequence shown here is derived from an EMBL/GenBank/DDBJ whole genome shotgun (WGS) entry which is preliminary data.</text>
</comment>
<reference evidence="1 2" key="1">
    <citation type="journal article" date="2016" name="Nat. Commun.">
        <title>Thousands of microbial genomes shed light on interconnected biogeochemical processes in an aquifer system.</title>
        <authorList>
            <person name="Anantharaman K."/>
            <person name="Brown C.T."/>
            <person name="Hug L.A."/>
            <person name="Sharon I."/>
            <person name="Castelle C.J."/>
            <person name="Probst A.J."/>
            <person name="Thomas B.C."/>
            <person name="Singh A."/>
            <person name="Wilkins M.J."/>
            <person name="Karaoz U."/>
            <person name="Brodie E.L."/>
            <person name="Williams K.H."/>
            <person name="Hubbard S.S."/>
            <person name="Banfield J.F."/>
        </authorList>
    </citation>
    <scope>NUCLEOTIDE SEQUENCE [LARGE SCALE GENOMIC DNA]</scope>
</reference>
<accession>A0A1F8G5W8</accession>
<organism evidence="1 2">
    <name type="scientific">Candidatus Yanofskybacteria bacterium RIFCSPHIGHO2_12_FULL_45_19b</name>
    <dbReference type="NCBI Taxonomy" id="1802689"/>
    <lineage>
        <taxon>Bacteria</taxon>
        <taxon>Candidatus Yanofskyibacteriota</taxon>
    </lineage>
</organism>